<organism evidence="1 2">
    <name type="scientific">Lentzea atacamensis</name>
    <dbReference type="NCBI Taxonomy" id="531938"/>
    <lineage>
        <taxon>Bacteria</taxon>
        <taxon>Bacillati</taxon>
        <taxon>Actinomycetota</taxon>
        <taxon>Actinomycetes</taxon>
        <taxon>Pseudonocardiales</taxon>
        <taxon>Pseudonocardiaceae</taxon>
        <taxon>Lentzea</taxon>
    </lineage>
</organism>
<accession>A0ABX9DV48</accession>
<evidence type="ECO:0000313" key="2">
    <source>
        <dbReference type="Proteomes" id="UP000248714"/>
    </source>
</evidence>
<comment type="caution">
    <text evidence="1">The sequence shown here is derived from an EMBL/GenBank/DDBJ whole genome shotgun (WGS) entry which is preliminary data.</text>
</comment>
<sequence>MTLHLCLFWRSWPMLRVRTLLTRMMLVGGSIS</sequence>
<keyword evidence="2" id="KW-1185">Reference proteome</keyword>
<reference evidence="1 2" key="1">
    <citation type="submission" date="2018-06" db="EMBL/GenBank/DDBJ databases">
        <title>Genomic Encyclopedia of Type Strains, Phase IV (KMG-IV): sequencing the most valuable type-strain genomes for metagenomic binning, comparative biology and taxonomic classification.</title>
        <authorList>
            <person name="Goeker M."/>
        </authorList>
    </citation>
    <scope>NUCLEOTIDE SEQUENCE [LARGE SCALE GENOMIC DNA]</scope>
    <source>
        <strain evidence="1 2">DSM 45479</strain>
    </source>
</reference>
<dbReference type="Proteomes" id="UP000248714">
    <property type="component" value="Unassembled WGS sequence"/>
</dbReference>
<evidence type="ECO:0000313" key="1">
    <source>
        <dbReference type="EMBL" id="RAS58951.1"/>
    </source>
</evidence>
<proteinExistence type="predicted"/>
<gene>
    <name evidence="1" type="ORF">C8D87_1164</name>
</gene>
<protein>
    <submittedName>
        <fullName evidence="1">Uncharacterized protein</fullName>
    </submittedName>
</protein>
<dbReference type="EMBL" id="QLTT01000016">
    <property type="protein sequence ID" value="RAS58951.1"/>
    <property type="molecule type" value="Genomic_DNA"/>
</dbReference>
<name>A0ABX9DV48_9PSEU</name>